<dbReference type="STRING" id="649747.HMPREF0083_00900"/>
<evidence type="ECO:0000256" key="1">
    <source>
        <dbReference type="SAM" id="MobiDB-lite"/>
    </source>
</evidence>
<dbReference type="EMBL" id="AWSJ01000058">
    <property type="protein sequence ID" value="ERI10997.1"/>
    <property type="molecule type" value="Genomic_DNA"/>
</dbReference>
<dbReference type="GeneID" id="92842190"/>
<evidence type="ECO:0000313" key="3">
    <source>
        <dbReference type="Proteomes" id="UP000016511"/>
    </source>
</evidence>
<proteinExistence type="predicted"/>
<dbReference type="HOGENOM" id="CLU_3195456_0_0_9"/>
<sequence>MQRQGTEEVRNEKETTEKAADTDALYRAESGFASCFRKCIREPDI</sequence>
<reference evidence="2 3" key="1">
    <citation type="submission" date="2013-08" db="EMBL/GenBank/DDBJ databases">
        <authorList>
            <person name="Weinstock G."/>
            <person name="Sodergren E."/>
            <person name="Wylie T."/>
            <person name="Fulton L."/>
            <person name="Fulton R."/>
            <person name="Fronick C."/>
            <person name="O'Laughlin M."/>
            <person name="Godfrey J."/>
            <person name="Miner T."/>
            <person name="Herter B."/>
            <person name="Appelbaum E."/>
            <person name="Cordes M."/>
            <person name="Lek S."/>
            <person name="Wollam A."/>
            <person name="Pepin K.H."/>
            <person name="Palsikar V.B."/>
            <person name="Mitreva M."/>
            <person name="Wilson R.K."/>
        </authorList>
    </citation>
    <scope>NUCLEOTIDE SEQUENCE [LARGE SCALE GENOMIC DNA]</scope>
    <source>
        <strain evidence="2 3">ATCC 12856</strain>
    </source>
</reference>
<accession>U1YFY5</accession>
<dbReference type="PATRIC" id="fig|649747.3.peg.817"/>
<organism evidence="2 3">
    <name type="scientific">Aneurinibacillus aneurinilyticus ATCC 12856</name>
    <dbReference type="NCBI Taxonomy" id="649747"/>
    <lineage>
        <taxon>Bacteria</taxon>
        <taxon>Bacillati</taxon>
        <taxon>Bacillota</taxon>
        <taxon>Bacilli</taxon>
        <taxon>Bacillales</taxon>
        <taxon>Paenibacillaceae</taxon>
        <taxon>Aneurinibacillus group</taxon>
        <taxon>Aneurinibacillus</taxon>
    </lineage>
</organism>
<dbReference type="Proteomes" id="UP000016511">
    <property type="component" value="Unassembled WGS sequence"/>
</dbReference>
<gene>
    <name evidence="2" type="ORF">HMPREF0083_00900</name>
</gene>
<feature type="region of interest" description="Disordered" evidence="1">
    <location>
        <begin position="1"/>
        <end position="22"/>
    </location>
</feature>
<dbReference type="AlphaFoldDB" id="U1YFY5"/>
<evidence type="ECO:0000313" key="2">
    <source>
        <dbReference type="EMBL" id="ERI10997.1"/>
    </source>
</evidence>
<dbReference type="RefSeq" id="WP_021623662.1">
    <property type="nucleotide sequence ID" value="NZ_KE952873.1"/>
</dbReference>
<name>U1YFY5_ANEAE</name>
<protein>
    <submittedName>
        <fullName evidence="2">Uncharacterized protein</fullName>
    </submittedName>
</protein>
<keyword evidence="3" id="KW-1185">Reference proteome</keyword>
<comment type="caution">
    <text evidence="2">The sequence shown here is derived from an EMBL/GenBank/DDBJ whole genome shotgun (WGS) entry which is preliminary data.</text>
</comment>